<reference evidence="3" key="1">
    <citation type="submission" date="2022-11" db="UniProtKB">
        <authorList>
            <consortium name="WormBaseParasite"/>
        </authorList>
    </citation>
    <scope>IDENTIFICATION</scope>
</reference>
<protein>
    <submittedName>
        <fullName evidence="3">Uncharacterized protein</fullName>
    </submittedName>
</protein>
<proteinExistence type="predicted"/>
<dbReference type="AlphaFoldDB" id="A0A915HG11"/>
<keyword evidence="1" id="KW-0175">Coiled coil</keyword>
<organism evidence="2 3">
    <name type="scientific">Romanomermis culicivorax</name>
    <name type="common">Nematode worm</name>
    <dbReference type="NCBI Taxonomy" id="13658"/>
    <lineage>
        <taxon>Eukaryota</taxon>
        <taxon>Metazoa</taxon>
        <taxon>Ecdysozoa</taxon>
        <taxon>Nematoda</taxon>
        <taxon>Enoplea</taxon>
        <taxon>Dorylaimia</taxon>
        <taxon>Mermithida</taxon>
        <taxon>Mermithoidea</taxon>
        <taxon>Mermithidae</taxon>
        <taxon>Romanomermis</taxon>
    </lineage>
</organism>
<dbReference type="WBParaSite" id="nRc.2.0.1.t00235-RA">
    <property type="protein sequence ID" value="nRc.2.0.1.t00235-RA"/>
    <property type="gene ID" value="nRc.2.0.1.g00235"/>
</dbReference>
<name>A0A915HG11_ROMCU</name>
<sequence length="183" mass="20626">MKRKKFMFTPTSFVANGAMFNNAVEADVAVENNTLLAIQAQTSDMKQCLDDFSLVKNSPSCDLMSLERDRVKNAIIGNSSAGISPKSIDLERIMKKMENLERENKNLRDCIFSEQKEINSPKLSLTNDFRQMCDALNIVSKEKLAAEKKLFTILRICKDTQASLTSAMHRINEIEGLVESQLK</sequence>
<dbReference type="Proteomes" id="UP000887565">
    <property type="component" value="Unplaced"/>
</dbReference>
<feature type="coiled-coil region" evidence="1">
    <location>
        <begin position="90"/>
        <end position="117"/>
    </location>
</feature>
<accession>A0A915HG11</accession>
<evidence type="ECO:0000313" key="2">
    <source>
        <dbReference type="Proteomes" id="UP000887565"/>
    </source>
</evidence>
<evidence type="ECO:0000256" key="1">
    <source>
        <dbReference type="SAM" id="Coils"/>
    </source>
</evidence>
<evidence type="ECO:0000313" key="3">
    <source>
        <dbReference type="WBParaSite" id="nRc.2.0.1.t00235-RA"/>
    </source>
</evidence>
<keyword evidence="2" id="KW-1185">Reference proteome</keyword>